<keyword evidence="1" id="KW-0472">Membrane</keyword>
<feature type="transmembrane region" description="Helical" evidence="1">
    <location>
        <begin position="160"/>
        <end position="181"/>
    </location>
</feature>
<dbReference type="Proteomes" id="UP000295146">
    <property type="component" value="Unassembled WGS sequence"/>
</dbReference>
<evidence type="ECO:0000313" key="3">
    <source>
        <dbReference type="Proteomes" id="UP000295146"/>
    </source>
</evidence>
<keyword evidence="1" id="KW-1133">Transmembrane helix</keyword>
<dbReference type="EMBL" id="SODP01000004">
    <property type="protein sequence ID" value="TDW60695.1"/>
    <property type="molecule type" value="Genomic_DNA"/>
</dbReference>
<feature type="transmembrane region" description="Helical" evidence="1">
    <location>
        <begin position="52"/>
        <end position="71"/>
    </location>
</feature>
<dbReference type="AlphaFoldDB" id="A0A4R8BSD3"/>
<dbReference type="InterPro" id="IPR009339">
    <property type="entry name" value="DUF998"/>
</dbReference>
<organism evidence="2 3">
    <name type="scientific">Kribbella pratensis</name>
    <dbReference type="NCBI Taxonomy" id="2512112"/>
    <lineage>
        <taxon>Bacteria</taxon>
        <taxon>Bacillati</taxon>
        <taxon>Actinomycetota</taxon>
        <taxon>Actinomycetes</taxon>
        <taxon>Propionibacteriales</taxon>
        <taxon>Kribbellaceae</taxon>
        <taxon>Kribbella</taxon>
    </lineage>
</organism>
<dbReference type="RefSeq" id="WP_134110046.1">
    <property type="nucleotide sequence ID" value="NZ_SODP01000004.1"/>
</dbReference>
<protein>
    <submittedName>
        <fullName evidence="2">Uncharacterized protein DUF998</fullName>
    </submittedName>
</protein>
<reference evidence="2 3" key="1">
    <citation type="submission" date="2019-03" db="EMBL/GenBank/DDBJ databases">
        <title>Genomic Encyclopedia of Type Strains, Phase III (KMG-III): the genomes of soil and plant-associated and newly described type strains.</title>
        <authorList>
            <person name="Whitman W."/>
        </authorList>
    </citation>
    <scope>NUCLEOTIDE SEQUENCE [LARGE SCALE GENOMIC DNA]</scope>
    <source>
        <strain evidence="2 3">VKM Ac-2573</strain>
    </source>
</reference>
<sequence>MDSVPYRPVRNLLLAAAALYCSLLLEAAAGFPLNVHTSFLSELSARDQSTSLYGRAMDLSSSVLTLLAVVLARRSRELRWLLISTAVFAVGTMFDSFSPMDCAPSASAACRASEANGQAGAALVLHEATSTMAGAGTIAMAVFALMALRRRGWGGWLSKLLAVLAGGVLVTQVWLGSVVAYETLSGQEVTAPGILQRASTVLFCLMLGTLLPGLRQALSR</sequence>
<feature type="transmembrane region" description="Helical" evidence="1">
    <location>
        <begin position="193"/>
        <end position="214"/>
    </location>
</feature>
<dbReference type="Pfam" id="PF06197">
    <property type="entry name" value="DUF998"/>
    <property type="match status" value="1"/>
</dbReference>
<evidence type="ECO:0000256" key="1">
    <source>
        <dbReference type="SAM" id="Phobius"/>
    </source>
</evidence>
<dbReference type="OrthoDB" id="3820738at2"/>
<gene>
    <name evidence="2" type="ORF">EV653_7246</name>
</gene>
<accession>A0A4R8BSD3</accession>
<proteinExistence type="predicted"/>
<feature type="transmembrane region" description="Helical" evidence="1">
    <location>
        <begin position="128"/>
        <end position="148"/>
    </location>
</feature>
<keyword evidence="3" id="KW-1185">Reference proteome</keyword>
<keyword evidence="1" id="KW-0812">Transmembrane</keyword>
<evidence type="ECO:0000313" key="2">
    <source>
        <dbReference type="EMBL" id="TDW60695.1"/>
    </source>
</evidence>
<feature type="transmembrane region" description="Helical" evidence="1">
    <location>
        <begin position="78"/>
        <end position="97"/>
    </location>
</feature>
<comment type="caution">
    <text evidence="2">The sequence shown here is derived from an EMBL/GenBank/DDBJ whole genome shotgun (WGS) entry which is preliminary data.</text>
</comment>
<name>A0A4R8BSD3_9ACTN</name>